<evidence type="ECO:0000313" key="3">
    <source>
        <dbReference type="WBParaSite" id="jg13600"/>
    </source>
</evidence>
<feature type="region of interest" description="Disordered" evidence="1">
    <location>
        <begin position="1"/>
        <end position="31"/>
    </location>
</feature>
<proteinExistence type="predicted"/>
<sequence length="80" mass="8641">MHLVSRSQLTSADFGQLVHTAPRPAPLKRELKGDNTNCWAGCESNSNTPIALLTEQQDLSGACPPSHSPSPDQSAEWERA</sequence>
<name>A0A915CYD9_9BILA</name>
<dbReference type="WBParaSite" id="jg13600">
    <property type="protein sequence ID" value="jg13600"/>
    <property type="gene ID" value="jg13600"/>
</dbReference>
<accession>A0A915CYD9</accession>
<feature type="region of interest" description="Disordered" evidence="1">
    <location>
        <begin position="57"/>
        <end position="80"/>
    </location>
</feature>
<keyword evidence="2" id="KW-1185">Reference proteome</keyword>
<dbReference type="AlphaFoldDB" id="A0A915CYD9"/>
<evidence type="ECO:0000256" key="1">
    <source>
        <dbReference type="SAM" id="MobiDB-lite"/>
    </source>
</evidence>
<dbReference type="Proteomes" id="UP000887574">
    <property type="component" value="Unplaced"/>
</dbReference>
<reference evidence="3" key="1">
    <citation type="submission" date="2022-11" db="UniProtKB">
        <authorList>
            <consortium name="WormBaseParasite"/>
        </authorList>
    </citation>
    <scope>IDENTIFICATION</scope>
</reference>
<organism evidence="2 3">
    <name type="scientific">Ditylenchus dipsaci</name>
    <dbReference type="NCBI Taxonomy" id="166011"/>
    <lineage>
        <taxon>Eukaryota</taxon>
        <taxon>Metazoa</taxon>
        <taxon>Ecdysozoa</taxon>
        <taxon>Nematoda</taxon>
        <taxon>Chromadorea</taxon>
        <taxon>Rhabditida</taxon>
        <taxon>Tylenchina</taxon>
        <taxon>Tylenchomorpha</taxon>
        <taxon>Sphaerularioidea</taxon>
        <taxon>Anguinidae</taxon>
        <taxon>Anguininae</taxon>
        <taxon>Ditylenchus</taxon>
    </lineage>
</organism>
<evidence type="ECO:0000313" key="2">
    <source>
        <dbReference type="Proteomes" id="UP000887574"/>
    </source>
</evidence>
<feature type="compositionally biased region" description="Polar residues" evidence="1">
    <location>
        <begin position="1"/>
        <end position="13"/>
    </location>
</feature>
<protein>
    <submittedName>
        <fullName evidence="3">Uncharacterized protein</fullName>
    </submittedName>
</protein>